<dbReference type="EMBL" id="LXQA010067073">
    <property type="protein sequence ID" value="MCI07896.1"/>
    <property type="molecule type" value="Genomic_DNA"/>
</dbReference>
<dbReference type="AlphaFoldDB" id="A0A392P9G1"/>
<accession>A0A392P9G1</accession>
<dbReference type="PANTHER" id="PTHR31038:SF18">
    <property type="entry name" value="PROTEIN RETICULATA-RELATED 1, CHLOROPLASTIC"/>
    <property type="match status" value="1"/>
</dbReference>
<reference evidence="2 3" key="1">
    <citation type="journal article" date="2018" name="Front. Plant Sci.">
        <title>Red Clover (Trifolium pratense) and Zigzag Clover (T. medium) - A Picture of Genomic Similarities and Differences.</title>
        <authorList>
            <person name="Dluhosova J."/>
            <person name="Istvanek J."/>
            <person name="Nedelnik J."/>
            <person name="Repkova J."/>
        </authorList>
    </citation>
    <scope>NUCLEOTIDE SEQUENCE [LARGE SCALE GENOMIC DNA]</scope>
    <source>
        <strain evidence="3">cv. 10/8</strain>
        <tissue evidence="2">Leaf</tissue>
    </source>
</reference>
<dbReference type="GO" id="GO:0009706">
    <property type="term" value="C:chloroplast inner membrane"/>
    <property type="evidence" value="ECO:0007669"/>
    <property type="project" value="TreeGrafter"/>
</dbReference>
<feature type="compositionally biased region" description="Gly residues" evidence="1">
    <location>
        <begin position="12"/>
        <end position="33"/>
    </location>
</feature>
<evidence type="ECO:0000313" key="3">
    <source>
        <dbReference type="Proteomes" id="UP000265520"/>
    </source>
</evidence>
<comment type="caution">
    <text evidence="2">The sequence shown here is derived from an EMBL/GenBank/DDBJ whole genome shotgun (WGS) entry which is preliminary data.</text>
</comment>
<name>A0A392P9G1_9FABA</name>
<feature type="region of interest" description="Disordered" evidence="1">
    <location>
        <begin position="1"/>
        <end position="39"/>
    </location>
</feature>
<feature type="non-terminal residue" evidence="2">
    <location>
        <position position="1"/>
    </location>
</feature>
<sequence>PLKSDQNPPFGNDGGNNFGEGGGGNNGEGGGGGEGDEEFGTLLNFEVEARGVKLPSDMEEAARITGIREMFLLRYLELQVGFVQKELTKHED</sequence>
<protein>
    <submittedName>
        <fullName evidence="2">Uncharacterized protein</fullName>
    </submittedName>
</protein>
<dbReference type="Proteomes" id="UP000265520">
    <property type="component" value="Unassembled WGS sequence"/>
</dbReference>
<keyword evidence="3" id="KW-1185">Reference proteome</keyword>
<proteinExistence type="predicted"/>
<dbReference type="PANTHER" id="PTHR31038">
    <property type="entry name" value="EXPRESSED PROTEIN-RELATED"/>
    <property type="match status" value="1"/>
</dbReference>
<dbReference type="GO" id="GO:0099402">
    <property type="term" value="P:plant organ development"/>
    <property type="evidence" value="ECO:0007669"/>
    <property type="project" value="TreeGrafter"/>
</dbReference>
<evidence type="ECO:0000313" key="2">
    <source>
        <dbReference type="EMBL" id="MCI07896.1"/>
    </source>
</evidence>
<organism evidence="2 3">
    <name type="scientific">Trifolium medium</name>
    <dbReference type="NCBI Taxonomy" id="97028"/>
    <lineage>
        <taxon>Eukaryota</taxon>
        <taxon>Viridiplantae</taxon>
        <taxon>Streptophyta</taxon>
        <taxon>Embryophyta</taxon>
        <taxon>Tracheophyta</taxon>
        <taxon>Spermatophyta</taxon>
        <taxon>Magnoliopsida</taxon>
        <taxon>eudicotyledons</taxon>
        <taxon>Gunneridae</taxon>
        <taxon>Pentapetalae</taxon>
        <taxon>rosids</taxon>
        <taxon>fabids</taxon>
        <taxon>Fabales</taxon>
        <taxon>Fabaceae</taxon>
        <taxon>Papilionoideae</taxon>
        <taxon>50 kb inversion clade</taxon>
        <taxon>NPAAA clade</taxon>
        <taxon>Hologalegina</taxon>
        <taxon>IRL clade</taxon>
        <taxon>Trifolieae</taxon>
        <taxon>Trifolium</taxon>
    </lineage>
</organism>
<evidence type="ECO:0000256" key="1">
    <source>
        <dbReference type="SAM" id="MobiDB-lite"/>
    </source>
</evidence>